<dbReference type="PANTHER" id="PTHR36978:SF4">
    <property type="entry name" value="P-LOOP CONTAINING NUCLEOSIDE TRIPHOSPHATE HYDROLASE PROTEIN"/>
    <property type="match status" value="1"/>
</dbReference>
<dbReference type="Gene3D" id="3.40.50.300">
    <property type="entry name" value="P-loop containing nucleotide triphosphate hydrolases"/>
    <property type="match status" value="1"/>
</dbReference>
<evidence type="ECO:0008006" key="4">
    <source>
        <dbReference type="Google" id="ProtNLM"/>
    </source>
</evidence>
<reference evidence="2 3" key="1">
    <citation type="journal article" date="2016" name="Mol. Biol. Evol.">
        <title>Comparative Genomics of Early-Diverging Mushroom-Forming Fungi Provides Insights into the Origins of Lignocellulose Decay Capabilities.</title>
        <authorList>
            <person name="Nagy L.G."/>
            <person name="Riley R."/>
            <person name="Tritt A."/>
            <person name="Adam C."/>
            <person name="Daum C."/>
            <person name="Floudas D."/>
            <person name="Sun H."/>
            <person name="Yadav J.S."/>
            <person name="Pangilinan J."/>
            <person name="Larsson K.H."/>
            <person name="Matsuura K."/>
            <person name="Barry K."/>
            <person name="Labutti K."/>
            <person name="Kuo R."/>
            <person name="Ohm R.A."/>
            <person name="Bhattacharya S.S."/>
            <person name="Shirouzu T."/>
            <person name="Yoshinaga Y."/>
            <person name="Martin F.M."/>
            <person name="Grigoriev I.V."/>
            <person name="Hibbett D.S."/>
        </authorList>
    </citation>
    <scope>NUCLEOTIDE SEQUENCE [LARGE SCALE GENOMIC DNA]</scope>
    <source>
        <strain evidence="2 3">HHB12733</strain>
    </source>
</reference>
<protein>
    <recommendedName>
        <fullName evidence="4">NAD dependent epimerase/dehydratase</fullName>
    </recommendedName>
</protein>
<keyword evidence="1" id="KW-0812">Transmembrane</keyword>
<accession>A0A165CQ14</accession>
<dbReference type="STRING" id="1353952.A0A165CQ14"/>
<evidence type="ECO:0000256" key="1">
    <source>
        <dbReference type="SAM" id="Phobius"/>
    </source>
</evidence>
<organism evidence="2 3">
    <name type="scientific">Calocera cornea HHB12733</name>
    <dbReference type="NCBI Taxonomy" id="1353952"/>
    <lineage>
        <taxon>Eukaryota</taxon>
        <taxon>Fungi</taxon>
        <taxon>Dikarya</taxon>
        <taxon>Basidiomycota</taxon>
        <taxon>Agaricomycotina</taxon>
        <taxon>Dacrymycetes</taxon>
        <taxon>Dacrymycetales</taxon>
        <taxon>Dacrymycetaceae</taxon>
        <taxon>Calocera</taxon>
    </lineage>
</organism>
<feature type="transmembrane region" description="Helical" evidence="1">
    <location>
        <begin position="221"/>
        <end position="243"/>
    </location>
</feature>
<dbReference type="PANTHER" id="PTHR36978">
    <property type="entry name" value="P-LOOP CONTAINING NUCLEOTIDE TRIPHOSPHATE HYDROLASE"/>
    <property type="match status" value="1"/>
</dbReference>
<dbReference type="Proteomes" id="UP000076842">
    <property type="component" value="Unassembled WGS sequence"/>
</dbReference>
<keyword evidence="1" id="KW-1133">Transmembrane helix</keyword>
<name>A0A165CQ14_9BASI</name>
<dbReference type="OrthoDB" id="3348095at2759"/>
<dbReference type="SUPFAM" id="SSF52540">
    <property type="entry name" value="P-loop containing nucleoside triphosphate hydrolases"/>
    <property type="match status" value="1"/>
</dbReference>
<feature type="transmembrane region" description="Helical" evidence="1">
    <location>
        <begin position="124"/>
        <end position="142"/>
    </location>
</feature>
<proteinExistence type="predicted"/>
<gene>
    <name evidence="2" type="ORF">CALCODRAFT_503875</name>
</gene>
<keyword evidence="1" id="KW-0472">Membrane</keyword>
<dbReference type="InterPro" id="IPR027417">
    <property type="entry name" value="P-loop_NTPase"/>
</dbReference>
<evidence type="ECO:0000313" key="3">
    <source>
        <dbReference type="Proteomes" id="UP000076842"/>
    </source>
</evidence>
<dbReference type="InParanoid" id="A0A165CQ14"/>
<dbReference type="AlphaFoldDB" id="A0A165CQ14"/>
<dbReference type="Pfam" id="PF17784">
    <property type="entry name" value="Sulfotransfer_4"/>
    <property type="match status" value="1"/>
</dbReference>
<keyword evidence="3" id="KW-1185">Reference proteome</keyword>
<dbReference type="InterPro" id="IPR040632">
    <property type="entry name" value="Sulfotransfer_4"/>
</dbReference>
<sequence>MARGPARTSSSPELTVIGAGFGRTGTSSLKEALEILGFGPCHHMSELVMKVGRCQAFIAAYNGEPTDWRKLMRGWASTVDDPTSDFVPELMAAYPKAKVILTVRDTSEAWWKSFQGTLAQMDSLWTGALVASIPPLFLFWSVGRNTRTFRSKTYGSHGPEAYEKHNARMIELVPKEKMLVFNVKEGWAPLCKFLGVPVPKVPFPRTNETEYMLQKLRQARIGGAVAWTVEIALVAALASKVIWGSWGHGFFGPEL</sequence>
<evidence type="ECO:0000313" key="2">
    <source>
        <dbReference type="EMBL" id="KZT51176.1"/>
    </source>
</evidence>
<dbReference type="EMBL" id="KV424122">
    <property type="protein sequence ID" value="KZT51176.1"/>
    <property type="molecule type" value="Genomic_DNA"/>
</dbReference>